<proteinExistence type="predicted"/>
<dbReference type="SUPFAM" id="SSF52540">
    <property type="entry name" value="P-loop containing nucleoside triphosphate hydrolases"/>
    <property type="match status" value="2"/>
</dbReference>
<gene>
    <name evidence="2" type="ORF">DUNSADRAFT_6851</name>
</gene>
<dbReference type="InterPro" id="IPR042222">
    <property type="entry name" value="Dynein_2_N"/>
</dbReference>
<dbReference type="Gene3D" id="1.10.8.710">
    <property type="match status" value="2"/>
</dbReference>
<comment type="caution">
    <text evidence="2">The sequence shown here is derived from an EMBL/GenBank/DDBJ whole genome shotgun (WGS) entry which is preliminary data.</text>
</comment>
<keyword evidence="3" id="KW-1185">Reference proteome</keyword>
<dbReference type="InterPro" id="IPR042228">
    <property type="entry name" value="Dynein_linker_3"/>
</dbReference>
<dbReference type="Gene3D" id="1.20.140.100">
    <property type="entry name" value="Dynein heavy chain, N-terminal domain 2"/>
    <property type="match status" value="1"/>
</dbReference>
<dbReference type="Gene3D" id="3.20.180.20">
    <property type="entry name" value="Dynein heavy chain, N-terminal domain 2"/>
    <property type="match status" value="1"/>
</dbReference>
<dbReference type="InterPro" id="IPR026983">
    <property type="entry name" value="DHC"/>
</dbReference>
<evidence type="ECO:0000259" key="1">
    <source>
        <dbReference type="Pfam" id="PF12774"/>
    </source>
</evidence>
<reference evidence="2" key="1">
    <citation type="submission" date="2017-08" db="EMBL/GenBank/DDBJ databases">
        <authorList>
            <person name="Polle J.E."/>
            <person name="Barry K."/>
            <person name="Cushman J."/>
            <person name="Schmutz J."/>
            <person name="Tran D."/>
            <person name="Hathwaick L.T."/>
            <person name="Yim W.C."/>
            <person name="Jenkins J."/>
            <person name="Mckie-Krisberg Z.M."/>
            <person name="Prochnik S."/>
            <person name="Lindquist E."/>
            <person name="Dockter R.B."/>
            <person name="Adam C."/>
            <person name="Molina H."/>
            <person name="Bunkerborg J."/>
            <person name="Jin E."/>
            <person name="Buchheim M."/>
            <person name="Magnuson J."/>
        </authorList>
    </citation>
    <scope>NUCLEOTIDE SEQUENCE</scope>
    <source>
        <strain evidence="2">CCAP 19/18</strain>
    </source>
</reference>
<dbReference type="InterPro" id="IPR027417">
    <property type="entry name" value="P-loop_NTPase"/>
</dbReference>
<name>A0ABQ7GMH6_DUNSA</name>
<organism evidence="2 3">
    <name type="scientific">Dunaliella salina</name>
    <name type="common">Green alga</name>
    <name type="synonym">Protococcus salinus</name>
    <dbReference type="NCBI Taxonomy" id="3046"/>
    <lineage>
        <taxon>Eukaryota</taxon>
        <taxon>Viridiplantae</taxon>
        <taxon>Chlorophyta</taxon>
        <taxon>core chlorophytes</taxon>
        <taxon>Chlorophyceae</taxon>
        <taxon>CS clade</taxon>
        <taxon>Chlamydomonadales</taxon>
        <taxon>Dunaliellaceae</taxon>
        <taxon>Dunaliella</taxon>
    </lineage>
</organism>
<feature type="domain" description="Dynein heavy chain hydrolytic ATP-binding dynein motor region" evidence="1">
    <location>
        <begin position="315"/>
        <end position="400"/>
    </location>
</feature>
<dbReference type="PANTHER" id="PTHR45703:SF36">
    <property type="entry name" value="DYNEIN HEAVY CHAIN, CYTOPLASMIC"/>
    <property type="match status" value="1"/>
</dbReference>
<evidence type="ECO:0000313" key="3">
    <source>
        <dbReference type="Proteomes" id="UP000815325"/>
    </source>
</evidence>
<dbReference type="EMBL" id="MU069687">
    <property type="protein sequence ID" value="KAF5835817.1"/>
    <property type="molecule type" value="Genomic_DNA"/>
</dbReference>
<dbReference type="InterPro" id="IPR043157">
    <property type="entry name" value="Dynein_AAA1S"/>
</dbReference>
<sequence length="503" mass="56380">MTTFSLNDYALQAGTVPGMLDTLRRANSTLEHVQKQLEDYLEIKRMGFPRFYFLSNDELLEILAQTKNPQAVQPHMGKCFDGIRKLDFGDDPKSTEIFAMISGEGERVNLQKSKKIRAQVEKWLSEFEAEMISKTETTKDLGKALGVNCVVFNCGENLDFRFMGKFFSGLAQCGAWACFDEFNRIDIEVLSVVAQQLLTIQNGLKAQQPTVYFEGRFIKLLPTCGVFITMNPGYAGRTELPDNLKALFRPMAMMIPDYALVAEVMLFSEGFEDSKTLSRKMVNLYKLSSEQLSQQVCLACLRLLLKVGVCGACRVGRDSNLPKFLADDVELFQNIIHDLFPSVTVPDQDHGVLEKAILDVLQDRGLQCPPRYVTKIIQLYDTMDVRFGVVLVGPSGVGKSECHRTLQGALTHLRVNLHSRIDAHQVTHTYPFNPKCITMGELYGQYNSLTGEWMDGLGSTIIRSAVADPSPDKKWVVFDGPIDTMWIENMNTGARIQSMNTGA</sequence>
<dbReference type="Pfam" id="PF12774">
    <property type="entry name" value="AAA_6"/>
    <property type="match status" value="2"/>
</dbReference>
<evidence type="ECO:0000313" key="2">
    <source>
        <dbReference type="EMBL" id="KAF5835817.1"/>
    </source>
</evidence>
<dbReference type="Gene3D" id="3.40.50.300">
    <property type="entry name" value="P-loop containing nucleotide triphosphate hydrolases"/>
    <property type="match status" value="2"/>
</dbReference>
<dbReference type="Proteomes" id="UP000815325">
    <property type="component" value="Unassembled WGS sequence"/>
</dbReference>
<dbReference type="PANTHER" id="PTHR45703">
    <property type="entry name" value="DYNEIN HEAVY CHAIN"/>
    <property type="match status" value="1"/>
</dbReference>
<feature type="domain" description="Dynein heavy chain hydrolytic ATP-binding dynein motor region" evidence="1">
    <location>
        <begin position="134"/>
        <end position="297"/>
    </location>
</feature>
<dbReference type="InterPro" id="IPR035699">
    <property type="entry name" value="AAA_6"/>
</dbReference>
<protein>
    <submittedName>
        <fullName evidence="2">Hydrolytic ATP binding site of dynein motor region D1-domain-containing protein</fullName>
    </submittedName>
</protein>
<accession>A0ABQ7GMH6</accession>